<evidence type="ECO:0000259" key="3">
    <source>
        <dbReference type="Pfam" id="PF02769"/>
    </source>
</evidence>
<feature type="domain" description="PurM-like N-terminal" evidence="2">
    <location>
        <begin position="39"/>
        <end position="150"/>
    </location>
</feature>
<dbReference type="PIRSF" id="PIRSF005644">
    <property type="entry name" value="Hdrgns_mtr_HypE"/>
    <property type="match status" value="1"/>
</dbReference>
<evidence type="ECO:0000259" key="2">
    <source>
        <dbReference type="Pfam" id="PF00586"/>
    </source>
</evidence>
<dbReference type="AlphaFoldDB" id="A0A533QE84"/>
<accession>A0A533QE84</accession>
<dbReference type="InterPro" id="IPR036676">
    <property type="entry name" value="PurM-like_C_sf"/>
</dbReference>
<dbReference type="NCBIfam" id="TIGR02124">
    <property type="entry name" value="hypE"/>
    <property type="match status" value="1"/>
</dbReference>
<name>A0A533QE84_9BACT</name>
<evidence type="ECO:0000313" key="4">
    <source>
        <dbReference type="EMBL" id="TLD41001.1"/>
    </source>
</evidence>
<evidence type="ECO:0000256" key="1">
    <source>
        <dbReference type="ARBA" id="ARBA00006243"/>
    </source>
</evidence>
<dbReference type="InterPro" id="IPR011854">
    <property type="entry name" value="HypE"/>
</dbReference>
<dbReference type="GO" id="GO:0051604">
    <property type="term" value="P:protein maturation"/>
    <property type="evidence" value="ECO:0007669"/>
    <property type="project" value="TreeGrafter"/>
</dbReference>
<comment type="caution">
    <text evidence="4">The sequence shown here is derived from an EMBL/GenBank/DDBJ whole genome shotgun (WGS) entry which is preliminary data.</text>
</comment>
<dbReference type="Pfam" id="PF02769">
    <property type="entry name" value="AIRS_C"/>
    <property type="match status" value="1"/>
</dbReference>
<sequence>MNQERILLSHGSGGKLSYQLIHEIFLKAFHNEFLSPLNDQAIFNLPTSRLAFTTDSYVVNPIFFPGGDIGKLSVCGTINDLAVGGAEPLYLSASFIIEEGILIEELRMIVESMAQTANHAKVKIITGDTKVVEKGKGDKLFINTSGIGIVKEGINLSPLLIRPGDVILVSGHLGDHGIAIMCHREGIQMETPVQSDCAALHELVQDVISRSQGIRAMRDPTRGGLATTLNELAASSGCGMIIKEDDIPVKEEVKGACEILGFDPLYLANEGKLIAIVSKDSAGTVLEVMRKNPLGKDASLIGTVVDEPRGKVLLETSIGNRRILDMLSGEQLPRIC</sequence>
<dbReference type="Pfam" id="PF00586">
    <property type="entry name" value="AIRS"/>
    <property type="match status" value="1"/>
</dbReference>
<dbReference type="PANTHER" id="PTHR30303:SF0">
    <property type="entry name" value="CARBAMOYL DEHYDRATASE HYPE"/>
    <property type="match status" value="1"/>
</dbReference>
<dbReference type="SUPFAM" id="SSF56042">
    <property type="entry name" value="PurM C-terminal domain-like"/>
    <property type="match status" value="1"/>
</dbReference>
<dbReference type="SUPFAM" id="SSF55326">
    <property type="entry name" value="PurM N-terminal domain-like"/>
    <property type="match status" value="1"/>
</dbReference>
<proteinExistence type="inferred from homology"/>
<feature type="domain" description="PurM-like C-terminal" evidence="3">
    <location>
        <begin position="162"/>
        <end position="313"/>
    </location>
</feature>
<evidence type="ECO:0000313" key="5">
    <source>
        <dbReference type="Proteomes" id="UP000319783"/>
    </source>
</evidence>
<dbReference type="CDD" id="cd02197">
    <property type="entry name" value="HypE"/>
    <property type="match status" value="1"/>
</dbReference>
<gene>
    <name evidence="4" type="ORF">JETT_2729</name>
</gene>
<dbReference type="PANTHER" id="PTHR30303">
    <property type="entry name" value="HYDROGENASE ISOENZYMES FORMATION PROTEIN HYPE"/>
    <property type="match status" value="1"/>
</dbReference>
<dbReference type="EMBL" id="SULG01000067">
    <property type="protein sequence ID" value="TLD41001.1"/>
    <property type="molecule type" value="Genomic_DNA"/>
</dbReference>
<dbReference type="InterPro" id="IPR036921">
    <property type="entry name" value="PurM-like_N_sf"/>
</dbReference>
<dbReference type="Proteomes" id="UP000319783">
    <property type="component" value="Unassembled WGS sequence"/>
</dbReference>
<reference evidence="4 5" key="1">
    <citation type="submission" date="2019-04" db="EMBL/GenBank/DDBJ databases">
        <title>Genome of a novel bacterium Candidatus Jettenia ecosi reconstructed from metagenome of an anammox bioreactor.</title>
        <authorList>
            <person name="Mardanov A.V."/>
            <person name="Beletsky A.V."/>
            <person name="Ravin N.V."/>
            <person name="Botchkova E.A."/>
            <person name="Litti Y.V."/>
            <person name="Nozhevnikova A.N."/>
        </authorList>
    </citation>
    <scope>NUCLEOTIDE SEQUENCE [LARGE SCALE GENOMIC DNA]</scope>
    <source>
        <strain evidence="4">J2</strain>
    </source>
</reference>
<dbReference type="InterPro" id="IPR010918">
    <property type="entry name" value="PurM-like_C_dom"/>
</dbReference>
<organism evidence="4 5">
    <name type="scientific">Candidatus Jettenia ecosi</name>
    <dbReference type="NCBI Taxonomy" id="2494326"/>
    <lineage>
        <taxon>Bacteria</taxon>
        <taxon>Pseudomonadati</taxon>
        <taxon>Planctomycetota</taxon>
        <taxon>Candidatus Brocadiia</taxon>
        <taxon>Candidatus Brocadiales</taxon>
        <taxon>Candidatus Brocadiaceae</taxon>
        <taxon>Candidatus Jettenia</taxon>
    </lineage>
</organism>
<comment type="similarity">
    <text evidence="1">Belongs to the HypE family.</text>
</comment>
<dbReference type="Gene3D" id="3.30.1330.10">
    <property type="entry name" value="PurM-like, N-terminal domain"/>
    <property type="match status" value="1"/>
</dbReference>
<dbReference type="Gene3D" id="3.90.650.10">
    <property type="entry name" value="PurM-like C-terminal domain"/>
    <property type="match status" value="1"/>
</dbReference>
<dbReference type="InterPro" id="IPR016188">
    <property type="entry name" value="PurM-like_N"/>
</dbReference>
<protein>
    <submittedName>
        <fullName evidence="4">[NiFe] hydrogenase metallocenter assembly protein HypE</fullName>
    </submittedName>
</protein>